<comment type="similarity">
    <text evidence="1 3">Belongs to the UreD family.</text>
</comment>
<keyword evidence="3" id="KW-0963">Cytoplasm</keyword>
<evidence type="ECO:0000256" key="2">
    <source>
        <dbReference type="ARBA" id="ARBA00023186"/>
    </source>
</evidence>
<sequence length="309" mass="32657">MGPATLRTGASVADEAGTRSAGGRPIPAAEPLRPALSRQRSQGAVHLRVAPAGTAADAPTRIVDLAESGPLRLRCPRQGAERMLEGVLVNTGGGIACGDVFTVSVTVEPGGTCVLTTTAAEKIYRSDGLCAEIVNRASVGAGGRLDWLPQETILFDRARLVRRFEADLAPDASLLIAEIAVLGRAARGESLEQALFEDRWRIRRDGRLVYADSLRLDGAVTALMDRRAIGGGARALATILDLSPRAEGRLDEARALLDALPAQVEAGASAWNGHLAVRMLAPTVAPLRDAAARFLAAWRGQPMPRVWQT</sequence>
<reference evidence="5" key="1">
    <citation type="journal article" date="2022" name="Biotechnol. Bioprocess Eng.">
        <title>Pan-genome Analysis Reveals Comparative Genomic Features of Central Metabolic Pathways in Methylorubrum extorquens.</title>
        <authorList>
            <person name="Lee G.M."/>
            <person name="Scott-Nevros Z.K."/>
            <person name="Lee S.-M."/>
            <person name="Kim D."/>
        </authorList>
    </citation>
    <scope>NUCLEOTIDE SEQUENCE</scope>
    <source>
        <strain evidence="5">ATCC 55366</strain>
    </source>
</reference>
<dbReference type="RefSeq" id="WP_056118284.1">
    <property type="nucleotide sequence ID" value="NZ_CP073633.1"/>
</dbReference>
<dbReference type="Proteomes" id="UP001223720">
    <property type="component" value="Chromosome"/>
</dbReference>
<name>A0AAX3W9J6_METEX</name>
<dbReference type="InterPro" id="IPR002669">
    <property type="entry name" value="UreD"/>
</dbReference>
<evidence type="ECO:0000313" key="5">
    <source>
        <dbReference type="EMBL" id="WHQ68040.1"/>
    </source>
</evidence>
<evidence type="ECO:0000313" key="6">
    <source>
        <dbReference type="Proteomes" id="UP001223720"/>
    </source>
</evidence>
<protein>
    <recommendedName>
        <fullName evidence="3">Urease accessory protein UreD</fullName>
    </recommendedName>
</protein>
<comment type="subcellular location">
    <subcellularLocation>
        <location evidence="3">Cytoplasm</location>
    </subcellularLocation>
</comment>
<accession>A0AAX3W9J6</accession>
<keyword evidence="3" id="KW-0996">Nickel insertion</keyword>
<proteinExistence type="inferred from homology"/>
<organism evidence="5 6">
    <name type="scientific">Methylorubrum extorquens</name>
    <name type="common">Methylobacterium dichloromethanicum</name>
    <name type="synonym">Methylobacterium extorquens</name>
    <dbReference type="NCBI Taxonomy" id="408"/>
    <lineage>
        <taxon>Bacteria</taxon>
        <taxon>Pseudomonadati</taxon>
        <taxon>Pseudomonadota</taxon>
        <taxon>Alphaproteobacteria</taxon>
        <taxon>Hyphomicrobiales</taxon>
        <taxon>Methylobacteriaceae</taxon>
        <taxon>Methylorubrum</taxon>
    </lineage>
</organism>
<dbReference type="Pfam" id="PF01774">
    <property type="entry name" value="UreD"/>
    <property type="match status" value="1"/>
</dbReference>
<dbReference type="PANTHER" id="PTHR33643:SF1">
    <property type="entry name" value="UREASE ACCESSORY PROTEIN D"/>
    <property type="match status" value="1"/>
</dbReference>
<dbReference type="GO" id="GO:0005737">
    <property type="term" value="C:cytoplasm"/>
    <property type="evidence" value="ECO:0007669"/>
    <property type="project" value="UniProtKB-SubCell"/>
</dbReference>
<evidence type="ECO:0000256" key="1">
    <source>
        <dbReference type="ARBA" id="ARBA00007177"/>
    </source>
</evidence>
<dbReference type="AlphaFoldDB" id="A0AAX3W9J6"/>
<comment type="function">
    <text evidence="3">Required for maturation of urease via the functional incorporation of the urease nickel metallocenter.</text>
</comment>
<dbReference type="HAMAP" id="MF_01384">
    <property type="entry name" value="UreD"/>
    <property type="match status" value="1"/>
</dbReference>
<dbReference type="GO" id="GO:0016151">
    <property type="term" value="F:nickel cation binding"/>
    <property type="evidence" value="ECO:0007669"/>
    <property type="project" value="UniProtKB-UniRule"/>
</dbReference>
<comment type="subunit">
    <text evidence="3">UreD, UreF and UreG form a complex that acts as a GTP-hydrolysis-dependent molecular chaperone, activating the urease apoprotein by helping to assemble the nickel containing metallocenter of UreC. The UreE protein probably delivers the nickel.</text>
</comment>
<dbReference type="EMBL" id="CP073633">
    <property type="protein sequence ID" value="WHQ68040.1"/>
    <property type="molecule type" value="Genomic_DNA"/>
</dbReference>
<evidence type="ECO:0000256" key="4">
    <source>
        <dbReference type="SAM" id="MobiDB-lite"/>
    </source>
</evidence>
<keyword evidence="2 3" id="KW-0143">Chaperone</keyword>
<feature type="region of interest" description="Disordered" evidence="4">
    <location>
        <begin position="1"/>
        <end position="30"/>
    </location>
</feature>
<dbReference type="PANTHER" id="PTHR33643">
    <property type="entry name" value="UREASE ACCESSORY PROTEIN D"/>
    <property type="match status" value="1"/>
</dbReference>
<gene>
    <name evidence="3" type="primary">ureD</name>
    <name evidence="5" type="ORF">KEC54_16790</name>
</gene>
<evidence type="ECO:0000256" key="3">
    <source>
        <dbReference type="HAMAP-Rule" id="MF_01384"/>
    </source>
</evidence>